<feature type="region of interest" description="Disordered" evidence="1">
    <location>
        <begin position="1"/>
        <end position="50"/>
    </location>
</feature>
<dbReference type="KEGG" id="acaf:CA12_00950"/>
<proteinExistence type="predicted"/>
<dbReference type="Proteomes" id="UP000318741">
    <property type="component" value="Chromosome"/>
</dbReference>
<protein>
    <submittedName>
        <fullName evidence="2">Uncharacterized protein</fullName>
    </submittedName>
</protein>
<dbReference type="AlphaFoldDB" id="A0A517P3S2"/>
<evidence type="ECO:0000313" key="3">
    <source>
        <dbReference type="Proteomes" id="UP000318741"/>
    </source>
</evidence>
<dbReference type="EMBL" id="CP036265">
    <property type="protein sequence ID" value="QDT14027.1"/>
    <property type="molecule type" value="Genomic_DNA"/>
</dbReference>
<evidence type="ECO:0000313" key="2">
    <source>
        <dbReference type="EMBL" id="QDT14027.1"/>
    </source>
</evidence>
<keyword evidence="3" id="KW-1185">Reference proteome</keyword>
<sequence>MPYRCDFEADEPPENPDRVIDGEPFLYHPTAGPDGPGRTAARFEPGALPRERPGEAGRLLDWLRSIGVRAVRVSFDGGNDEGFGRFEAALTSGGELSREELADRGAGDGTGAAIRAERTREGDLWGPAEYVTEALWNFAEELTGLYLGHAGWGNGPFLLFGAFEADLTTGQFTDLRDVEKPAEFWSTDLPPRFPPGDRPPLPPPRRGSLATLLRRLIGRKG</sequence>
<organism evidence="2 3">
    <name type="scientific">Alienimonas californiensis</name>
    <dbReference type="NCBI Taxonomy" id="2527989"/>
    <lineage>
        <taxon>Bacteria</taxon>
        <taxon>Pseudomonadati</taxon>
        <taxon>Planctomycetota</taxon>
        <taxon>Planctomycetia</taxon>
        <taxon>Planctomycetales</taxon>
        <taxon>Planctomycetaceae</taxon>
        <taxon>Alienimonas</taxon>
    </lineage>
</organism>
<evidence type="ECO:0000256" key="1">
    <source>
        <dbReference type="SAM" id="MobiDB-lite"/>
    </source>
</evidence>
<feature type="compositionally biased region" description="Pro residues" evidence="1">
    <location>
        <begin position="191"/>
        <end position="205"/>
    </location>
</feature>
<accession>A0A517P3S2</accession>
<gene>
    <name evidence="2" type="ORF">CA12_00950</name>
</gene>
<feature type="region of interest" description="Disordered" evidence="1">
    <location>
        <begin position="185"/>
        <end position="207"/>
    </location>
</feature>
<name>A0A517P3S2_9PLAN</name>
<dbReference type="RefSeq" id="WP_145356636.1">
    <property type="nucleotide sequence ID" value="NZ_CP036265.1"/>
</dbReference>
<reference evidence="2 3" key="1">
    <citation type="submission" date="2019-02" db="EMBL/GenBank/DDBJ databases">
        <title>Deep-cultivation of Planctomycetes and their phenomic and genomic characterization uncovers novel biology.</title>
        <authorList>
            <person name="Wiegand S."/>
            <person name="Jogler M."/>
            <person name="Boedeker C."/>
            <person name="Pinto D."/>
            <person name="Vollmers J."/>
            <person name="Rivas-Marin E."/>
            <person name="Kohn T."/>
            <person name="Peeters S.H."/>
            <person name="Heuer A."/>
            <person name="Rast P."/>
            <person name="Oberbeckmann S."/>
            <person name="Bunk B."/>
            <person name="Jeske O."/>
            <person name="Meyerdierks A."/>
            <person name="Storesund J.E."/>
            <person name="Kallscheuer N."/>
            <person name="Luecker S."/>
            <person name="Lage O.M."/>
            <person name="Pohl T."/>
            <person name="Merkel B.J."/>
            <person name="Hornburger P."/>
            <person name="Mueller R.-W."/>
            <person name="Bruemmer F."/>
            <person name="Labrenz M."/>
            <person name="Spormann A.M."/>
            <person name="Op den Camp H."/>
            <person name="Overmann J."/>
            <person name="Amann R."/>
            <person name="Jetten M.S.M."/>
            <person name="Mascher T."/>
            <person name="Medema M.H."/>
            <person name="Devos D.P."/>
            <person name="Kaster A.-K."/>
            <person name="Ovreas L."/>
            <person name="Rohde M."/>
            <person name="Galperin M.Y."/>
            <person name="Jogler C."/>
        </authorList>
    </citation>
    <scope>NUCLEOTIDE SEQUENCE [LARGE SCALE GENOMIC DNA]</scope>
    <source>
        <strain evidence="2 3">CA12</strain>
    </source>
</reference>